<dbReference type="GO" id="GO:0031047">
    <property type="term" value="P:regulatory ncRNA-mediated gene silencing"/>
    <property type="evidence" value="ECO:0007669"/>
    <property type="project" value="UniProtKB-KW"/>
</dbReference>
<dbReference type="PANTHER" id="PTHR23079">
    <property type="entry name" value="RNA-DEPENDENT RNA POLYMERASE"/>
    <property type="match status" value="1"/>
</dbReference>
<reference evidence="15" key="2">
    <citation type="submission" date="2020-10" db="EMBL/GenBank/DDBJ databases">
        <authorList>
            <person name="Cooper E.A."/>
            <person name="Brenton Z.W."/>
            <person name="Flinn B.S."/>
            <person name="Jenkins J."/>
            <person name="Shu S."/>
            <person name="Flowers D."/>
            <person name="Luo F."/>
            <person name="Wang Y."/>
            <person name="Xia P."/>
            <person name="Barry K."/>
            <person name="Daum C."/>
            <person name="Lipzen A."/>
            <person name="Yoshinaga Y."/>
            <person name="Schmutz J."/>
            <person name="Saski C."/>
            <person name="Vermerris W."/>
            <person name="Kresovich S."/>
        </authorList>
    </citation>
    <scope>NUCLEOTIDE SEQUENCE</scope>
</reference>
<dbReference type="PANTHER" id="PTHR23079:SF33">
    <property type="entry name" value="RNA-DEPENDENT RNA POLYMERASE"/>
    <property type="match status" value="1"/>
</dbReference>
<keyword evidence="5 8" id="KW-0694">RNA-binding</keyword>
<evidence type="ECO:0000259" key="13">
    <source>
        <dbReference type="Pfam" id="PF26252"/>
    </source>
</evidence>
<dbReference type="EMBL" id="CM027686">
    <property type="protein sequence ID" value="KAG0522932.1"/>
    <property type="molecule type" value="Genomic_DNA"/>
</dbReference>
<evidence type="ECO:0000256" key="3">
    <source>
        <dbReference type="ARBA" id="ARBA00022679"/>
    </source>
</evidence>
<sequence>MVVSPAEPVTTRVSVGGFDSRFTSPRELADYLEAVAGRVWRCRVKTSCTPPNSYPDFQCLPLLPAANAHQPPPHYSSRARRRRAPDGEDDGALAFQAAPTPYNLVPPHAFVHFVHPEAARRAARSGILVRASSSSQNKSSAAVRDRAVRRQNAKPFRFTNARVEVGNLWAPDAFVVSWRCPGNSGSSASSGLDFVVDPLDGSCRLLFSRDTAFAFPASREAAVVLRCDFKVEFFVDDIAELLVFPTDDSLLLRLSAAPLLYYRTAADGVHQSVPFDLLDDDDDDPWIRTTDITASGAIGRCWMYRISFKTWFWPKMKDALAYMKEKRVPAVVCDIGSPGFRVHDEPEFGKPMQDLFLCVQHVEELQFSVLFLVNVLVHKGIVNEHQLTSKFFSLLKREEEQVNVAALTELLGENSQVFDVCWRLKNVQDWVAKNPKLIHPRSRGKVAGDYNAVVRRLVITPTRAYCMPPQVERSNRVIRHYHHVADRFLRVTFMDEGMQLLNNNALSFHAAPIVQSMMSKLFQHKTRIYRRVHTLMTKGFHLCGRKYSFLAFSSNQMKDRSAWFFAEEGTTTAATIREWMGQFPSRNVAKHAARMGLCFTSSYATVVTRPNEVNELLEDIERNGYNFSDGIGKITPDLAIEVAARLPLIDRYPPSAYQIRYAGFKGVIAVWPGQNDGIRLSLRPSMRKFESTHSVIEVVSWTKFQPAFLNRQIIILLMSLGVPEAIFWEMQEAMLKNLDRILSDREIAYKVVTNSCPERGTIARLMLSAGFSPATEPHLKAMLLAIKSSQLKGLLKKTKIFVPKGRWLMGCLDELGILEQGQCFIQASSLSINNHFMKHGSRFSSANKNAVTIVGTVVVAKNPCLHPGDVRVLEAVDVPELHHLVDCLVFPKKGERPHPNEASGSDLDGDVYFVTWDKNLVPPGKRSWKAMDYSPAEAKQLQRRVLQHDLIDFFLKNMASENIGRISNAHVVHADISEYGAMDEKCIQLAELAATAVDFPKTGKIVRMPPSLRPTKYPDFMEKDDAISYKSEKIIGKLYRTVRYYILGMPLESLIKDGMPAYDIDLEVPGASHFFLDAWQWKCAYESRLNALLNQYSGCTEAELVTGVIWSLADGRKRKKHEANEKFSHAYPELHQEFRRVFENIAADQDRMSDEKKNLVYEMKASAWYQVTYHPEWIRFSREKEPHGEERPARLSFPWIAIDYLACIKMRCRGQAKHFT</sequence>
<dbReference type="InterPro" id="IPR057596">
    <property type="entry name" value="RDRP_core"/>
</dbReference>
<evidence type="ECO:0000256" key="8">
    <source>
        <dbReference type="RuleBase" id="RU363098"/>
    </source>
</evidence>
<feature type="domain" description="RDRP C-terminal head" evidence="14">
    <location>
        <begin position="1061"/>
        <end position="1215"/>
    </location>
</feature>
<dbReference type="InterPro" id="IPR058751">
    <property type="entry name" value="RDRP_helical"/>
</dbReference>
<comment type="caution">
    <text evidence="15">The sequence shown here is derived from an EMBL/GenBank/DDBJ whole genome shotgun (WGS) entry which is preliminary data.</text>
</comment>
<dbReference type="Pfam" id="PF05183">
    <property type="entry name" value="RdRP"/>
    <property type="match status" value="1"/>
</dbReference>
<feature type="region of interest" description="Disordered" evidence="9">
    <location>
        <begin position="68"/>
        <end position="90"/>
    </location>
</feature>
<dbReference type="InterPro" id="IPR057298">
    <property type="entry name" value="RDR6-like_RBD"/>
</dbReference>
<keyword evidence="2 8" id="KW-0696">RNA-directed RNA polymerase</keyword>
<dbReference type="EC" id="2.7.7.48" evidence="8"/>
<evidence type="ECO:0000313" key="15">
    <source>
        <dbReference type="EMBL" id="KAG0522932.1"/>
    </source>
</evidence>
<evidence type="ECO:0000256" key="4">
    <source>
        <dbReference type="ARBA" id="ARBA00022695"/>
    </source>
</evidence>
<evidence type="ECO:0000256" key="6">
    <source>
        <dbReference type="ARBA" id="ARBA00023158"/>
    </source>
</evidence>
<feature type="domain" description="RNA-dependent RNA polymerase 6-like second" evidence="12">
    <location>
        <begin position="157"/>
        <end position="328"/>
    </location>
</feature>
<feature type="domain" description="RNA-dependent RNA polymerase 6-like RNA-binding" evidence="11">
    <location>
        <begin position="4"/>
        <end position="149"/>
    </location>
</feature>
<evidence type="ECO:0000256" key="2">
    <source>
        <dbReference type="ARBA" id="ARBA00022484"/>
    </source>
</evidence>
<dbReference type="Pfam" id="PF24572">
    <property type="entry name" value="RBD_RDR6"/>
    <property type="match status" value="1"/>
</dbReference>
<reference evidence="15" key="1">
    <citation type="journal article" date="2019" name="BMC Genomics">
        <title>A new reference genome for Sorghum bicolor reveals high levels of sequence similarity between sweet and grain genotypes: implications for the genetics of sugar metabolism.</title>
        <authorList>
            <person name="Cooper E.A."/>
            <person name="Brenton Z.W."/>
            <person name="Flinn B.S."/>
            <person name="Jenkins J."/>
            <person name="Shu S."/>
            <person name="Flowers D."/>
            <person name="Luo F."/>
            <person name="Wang Y."/>
            <person name="Xia P."/>
            <person name="Barry K."/>
            <person name="Daum C."/>
            <person name="Lipzen A."/>
            <person name="Yoshinaga Y."/>
            <person name="Schmutz J."/>
            <person name="Saski C."/>
            <person name="Vermerris W."/>
            <person name="Kresovich S."/>
        </authorList>
    </citation>
    <scope>NUCLEOTIDE SEQUENCE</scope>
</reference>
<gene>
    <name evidence="15" type="ORF">BDA96_07G080100</name>
</gene>
<evidence type="ECO:0000256" key="9">
    <source>
        <dbReference type="SAM" id="MobiDB-lite"/>
    </source>
</evidence>
<dbReference type="Gramene" id="EES14711">
    <property type="protein sequence ID" value="EES14711"/>
    <property type="gene ID" value="SORBI_3007G076600"/>
</dbReference>
<accession>A0A921QJM0</accession>
<keyword evidence="3 8" id="KW-0808">Transferase</keyword>
<dbReference type="GO" id="GO:0003723">
    <property type="term" value="F:RNA binding"/>
    <property type="evidence" value="ECO:0007669"/>
    <property type="project" value="UniProtKB-KW"/>
</dbReference>
<dbReference type="Proteomes" id="UP000807115">
    <property type="component" value="Chromosome 7"/>
</dbReference>
<dbReference type="InterPro" id="IPR007855">
    <property type="entry name" value="RDRP"/>
</dbReference>
<evidence type="ECO:0000259" key="12">
    <source>
        <dbReference type="Pfam" id="PF24577"/>
    </source>
</evidence>
<dbReference type="AlphaFoldDB" id="A0A921QJM0"/>
<dbReference type="InterPro" id="IPR057297">
    <property type="entry name" value="RDR6-like_2nd"/>
</dbReference>
<dbReference type="GO" id="GO:0003968">
    <property type="term" value="F:RNA-directed RNA polymerase activity"/>
    <property type="evidence" value="ECO:0007669"/>
    <property type="project" value="UniProtKB-KW"/>
</dbReference>
<evidence type="ECO:0000259" key="14">
    <source>
        <dbReference type="Pfam" id="PF26253"/>
    </source>
</evidence>
<dbReference type="InterPro" id="IPR058752">
    <property type="entry name" value="RDRP_C_head"/>
</dbReference>
<evidence type="ECO:0000256" key="7">
    <source>
        <dbReference type="ARBA" id="ARBA00048744"/>
    </source>
</evidence>
<evidence type="ECO:0000256" key="5">
    <source>
        <dbReference type="ARBA" id="ARBA00022884"/>
    </source>
</evidence>
<keyword evidence="4 8" id="KW-0548">Nucleotidyltransferase</keyword>
<evidence type="ECO:0000259" key="11">
    <source>
        <dbReference type="Pfam" id="PF24572"/>
    </source>
</evidence>
<feature type="domain" description="RDRP helical" evidence="13">
    <location>
        <begin position="354"/>
        <end position="437"/>
    </location>
</feature>
<comment type="similarity">
    <text evidence="1 8">Belongs to the RdRP family.</text>
</comment>
<protein>
    <recommendedName>
        <fullName evidence="8">RNA-dependent RNA polymerase</fullName>
        <ecNumber evidence="8">2.7.7.48</ecNumber>
    </recommendedName>
</protein>
<dbReference type="Pfam" id="PF24577">
    <property type="entry name" value="RDR6_2nd"/>
    <property type="match status" value="1"/>
</dbReference>
<evidence type="ECO:0000313" key="16">
    <source>
        <dbReference type="Proteomes" id="UP000807115"/>
    </source>
</evidence>
<keyword evidence="6 8" id="KW-0943">RNA-mediated gene silencing</keyword>
<dbReference type="OMA" id="WKAWAHD"/>
<evidence type="ECO:0000259" key="10">
    <source>
        <dbReference type="Pfam" id="PF05183"/>
    </source>
</evidence>
<evidence type="ECO:0000256" key="1">
    <source>
        <dbReference type="ARBA" id="ARBA00005762"/>
    </source>
</evidence>
<comment type="function">
    <text evidence="8">Probably involved in the RNA silencing pathway and required for the generation of small interfering RNAs (siRNAs).</text>
</comment>
<dbReference type="Pfam" id="PF26252">
    <property type="entry name" value="RdRP_helical"/>
    <property type="match status" value="1"/>
</dbReference>
<organism evidence="15 16">
    <name type="scientific">Sorghum bicolor</name>
    <name type="common">Sorghum</name>
    <name type="synonym">Sorghum vulgare</name>
    <dbReference type="NCBI Taxonomy" id="4558"/>
    <lineage>
        <taxon>Eukaryota</taxon>
        <taxon>Viridiplantae</taxon>
        <taxon>Streptophyta</taxon>
        <taxon>Embryophyta</taxon>
        <taxon>Tracheophyta</taxon>
        <taxon>Spermatophyta</taxon>
        <taxon>Magnoliopsida</taxon>
        <taxon>Liliopsida</taxon>
        <taxon>Poales</taxon>
        <taxon>Poaceae</taxon>
        <taxon>PACMAD clade</taxon>
        <taxon>Panicoideae</taxon>
        <taxon>Andropogonodae</taxon>
        <taxon>Andropogoneae</taxon>
        <taxon>Sorghinae</taxon>
        <taxon>Sorghum</taxon>
    </lineage>
</organism>
<proteinExistence type="inferred from homology"/>
<feature type="domain" description="RDRP core" evidence="10">
    <location>
        <begin position="459"/>
        <end position="1042"/>
    </location>
</feature>
<comment type="catalytic activity">
    <reaction evidence="7 8">
        <text>RNA(n) + a ribonucleoside 5'-triphosphate = RNA(n+1) + diphosphate</text>
        <dbReference type="Rhea" id="RHEA:21248"/>
        <dbReference type="Rhea" id="RHEA-COMP:14527"/>
        <dbReference type="Rhea" id="RHEA-COMP:17342"/>
        <dbReference type="ChEBI" id="CHEBI:33019"/>
        <dbReference type="ChEBI" id="CHEBI:61557"/>
        <dbReference type="ChEBI" id="CHEBI:140395"/>
        <dbReference type="EC" id="2.7.7.48"/>
    </reaction>
</comment>
<dbReference type="Pfam" id="PF26253">
    <property type="entry name" value="RdRP_head"/>
    <property type="match status" value="1"/>
</dbReference>
<name>A0A921QJM0_SORBI</name>